<reference evidence="1" key="1">
    <citation type="submission" date="2021-06" db="EMBL/GenBank/DDBJ databases">
        <authorList>
            <person name="Kallberg Y."/>
            <person name="Tangrot J."/>
            <person name="Rosling A."/>
        </authorList>
    </citation>
    <scope>NUCLEOTIDE SEQUENCE</scope>
    <source>
        <strain evidence="1">MA461A</strain>
    </source>
</reference>
<feature type="non-terminal residue" evidence="1">
    <location>
        <position position="1"/>
    </location>
</feature>
<keyword evidence="2" id="KW-1185">Reference proteome</keyword>
<protein>
    <submittedName>
        <fullName evidence="1">17286_t:CDS:1</fullName>
    </submittedName>
</protein>
<organism evidence="1 2">
    <name type="scientific">Racocetra persica</name>
    <dbReference type="NCBI Taxonomy" id="160502"/>
    <lineage>
        <taxon>Eukaryota</taxon>
        <taxon>Fungi</taxon>
        <taxon>Fungi incertae sedis</taxon>
        <taxon>Mucoromycota</taxon>
        <taxon>Glomeromycotina</taxon>
        <taxon>Glomeromycetes</taxon>
        <taxon>Diversisporales</taxon>
        <taxon>Gigasporaceae</taxon>
        <taxon>Racocetra</taxon>
    </lineage>
</organism>
<evidence type="ECO:0000313" key="2">
    <source>
        <dbReference type="Proteomes" id="UP000789920"/>
    </source>
</evidence>
<gene>
    <name evidence="1" type="ORF">RPERSI_LOCUS4137</name>
</gene>
<dbReference type="Proteomes" id="UP000789920">
    <property type="component" value="Unassembled WGS sequence"/>
</dbReference>
<comment type="caution">
    <text evidence="1">The sequence shown here is derived from an EMBL/GenBank/DDBJ whole genome shotgun (WGS) entry which is preliminary data.</text>
</comment>
<sequence>VINNILASPYSNLYNPENIYLSKDGGGAGNIWAYGFSQAEKVCEDIFEMIDREADGRTGSGMGSFLLERLNERYPKKLIQTYSVFPNNEEFSDVTVW</sequence>
<dbReference type="EMBL" id="CAJVQC010005552">
    <property type="protein sequence ID" value="CAG8555452.1"/>
    <property type="molecule type" value="Genomic_DNA"/>
</dbReference>
<proteinExistence type="predicted"/>
<evidence type="ECO:0000313" key="1">
    <source>
        <dbReference type="EMBL" id="CAG8555452.1"/>
    </source>
</evidence>
<accession>A0ACA9M107</accession>
<name>A0ACA9M107_9GLOM</name>